<dbReference type="GO" id="GO:0005886">
    <property type="term" value="C:plasma membrane"/>
    <property type="evidence" value="ECO:0007669"/>
    <property type="project" value="TreeGrafter"/>
</dbReference>
<keyword evidence="3" id="KW-1185">Reference proteome</keyword>
<dbReference type="AlphaFoldDB" id="A0A939DIZ4"/>
<organism evidence="2 3">
    <name type="scientific">Parahaliea mediterranea</name>
    <dbReference type="NCBI Taxonomy" id="651086"/>
    <lineage>
        <taxon>Bacteria</taxon>
        <taxon>Pseudomonadati</taxon>
        <taxon>Pseudomonadota</taxon>
        <taxon>Gammaproteobacteria</taxon>
        <taxon>Cellvibrionales</taxon>
        <taxon>Halieaceae</taxon>
        <taxon>Parahaliea</taxon>
    </lineage>
</organism>
<comment type="caution">
    <text evidence="2">The sequence shown here is derived from an EMBL/GenBank/DDBJ whole genome shotgun (WGS) entry which is preliminary data.</text>
</comment>
<gene>
    <name evidence="2" type="ORF">JYP50_17100</name>
</gene>
<dbReference type="PANTHER" id="PTHR34821">
    <property type="entry name" value="INNER MEMBRANE PROTEIN YDCZ"/>
    <property type="match status" value="1"/>
</dbReference>
<keyword evidence="1" id="KW-0472">Membrane</keyword>
<dbReference type="Pfam" id="PF04657">
    <property type="entry name" value="DMT_YdcZ"/>
    <property type="match status" value="1"/>
</dbReference>
<evidence type="ECO:0000313" key="2">
    <source>
        <dbReference type="EMBL" id="MBN7798327.1"/>
    </source>
</evidence>
<proteinExistence type="predicted"/>
<reference evidence="2" key="1">
    <citation type="submission" date="2021-02" db="EMBL/GenBank/DDBJ databases">
        <title>PHA producing bacteria isolated from coastal sediment in Guangdong, Shenzhen.</title>
        <authorList>
            <person name="Zheng W."/>
            <person name="Yu S."/>
            <person name="Huang Y."/>
        </authorList>
    </citation>
    <scope>NUCLEOTIDE SEQUENCE</scope>
    <source>
        <strain evidence="2">TN14-10</strain>
    </source>
</reference>
<accession>A0A939DIZ4</accession>
<evidence type="ECO:0000256" key="1">
    <source>
        <dbReference type="SAM" id="Phobius"/>
    </source>
</evidence>
<feature type="transmembrane region" description="Helical" evidence="1">
    <location>
        <begin position="49"/>
        <end position="68"/>
    </location>
</feature>
<feature type="transmembrane region" description="Helical" evidence="1">
    <location>
        <begin position="80"/>
        <end position="98"/>
    </location>
</feature>
<name>A0A939DIZ4_9GAMM</name>
<protein>
    <submittedName>
        <fullName evidence="2">DMT family transporter</fullName>
    </submittedName>
</protein>
<dbReference type="PANTHER" id="PTHR34821:SF2">
    <property type="entry name" value="INNER MEMBRANE PROTEIN YDCZ"/>
    <property type="match status" value="1"/>
</dbReference>
<keyword evidence="1" id="KW-0812">Transmembrane</keyword>
<keyword evidence="1" id="KW-1133">Transmembrane helix</keyword>
<dbReference type="Proteomes" id="UP000664303">
    <property type="component" value="Unassembled WGS sequence"/>
</dbReference>
<dbReference type="EMBL" id="JAFKCZ010000014">
    <property type="protein sequence ID" value="MBN7798327.1"/>
    <property type="molecule type" value="Genomic_DNA"/>
</dbReference>
<sequence length="126" mass="13257">MNAQLGVQLRNSLLGTAVAFAVSCLVAVAAVLASTRDYPSLASLRAVPPYLWCGGLLSTFGVGLFYFLIPRMGVGPMMSFALTGQILVAVAASHYGWFDLPVRTLNATRAVGVASLGLGILLINWK</sequence>
<dbReference type="InterPro" id="IPR006750">
    <property type="entry name" value="YdcZ"/>
</dbReference>
<feature type="transmembrane region" description="Helical" evidence="1">
    <location>
        <begin position="104"/>
        <end position="125"/>
    </location>
</feature>
<evidence type="ECO:0000313" key="3">
    <source>
        <dbReference type="Proteomes" id="UP000664303"/>
    </source>
</evidence>